<keyword evidence="1 2" id="KW-0597">Phosphoprotein</keyword>
<evidence type="ECO:0000256" key="1">
    <source>
        <dbReference type="ARBA" id="ARBA00022553"/>
    </source>
</evidence>
<evidence type="ECO:0000313" key="5">
    <source>
        <dbReference type="EMBL" id="TYT25949.1"/>
    </source>
</evidence>
<feature type="modified residue" description="4-aspartylphosphate" evidence="2">
    <location>
        <position position="94"/>
    </location>
</feature>
<proteinExistence type="predicted"/>
<gene>
    <name evidence="5" type="ORF">FZO89_06605</name>
</gene>
<dbReference type="PROSITE" id="PS50110">
    <property type="entry name" value="RESPONSE_REGULATORY"/>
    <property type="match status" value="1"/>
</dbReference>
<dbReference type="SMART" id="SM00448">
    <property type="entry name" value="REC"/>
    <property type="match status" value="1"/>
</dbReference>
<sequence>MVRRNGSTSVSDRRPRCAPAAGRVRPIDQEPSTVANKNVPPRAAIVYIVDDDDAVRSGLSKLLQSAGLQPRPYGCTVDFLADVANLPGACILLDITMPRMTGLQVQAELRRRCISLPVITVSARDDEDTRRWARSLGARMFLRKPVDDQALLDAISWVTSPPAPE</sequence>
<dbReference type="PANTHER" id="PTHR44591:SF25">
    <property type="entry name" value="CHEMOTAXIS TWO-COMPONENT RESPONSE REGULATOR"/>
    <property type="match status" value="1"/>
</dbReference>
<name>A0A5D4XN07_9GAMM</name>
<dbReference type="Pfam" id="PF00072">
    <property type="entry name" value="Response_reg"/>
    <property type="match status" value="1"/>
</dbReference>
<dbReference type="Proteomes" id="UP000324973">
    <property type="component" value="Unassembled WGS sequence"/>
</dbReference>
<dbReference type="OrthoDB" id="9782655at2"/>
<dbReference type="InterPro" id="IPR050595">
    <property type="entry name" value="Bact_response_regulator"/>
</dbReference>
<dbReference type="InterPro" id="IPR001789">
    <property type="entry name" value="Sig_transdc_resp-reg_receiver"/>
</dbReference>
<evidence type="ECO:0000256" key="2">
    <source>
        <dbReference type="PROSITE-ProRule" id="PRU00169"/>
    </source>
</evidence>
<dbReference type="EMBL" id="VTFT01000001">
    <property type="protein sequence ID" value="TYT25949.1"/>
    <property type="molecule type" value="Genomic_DNA"/>
</dbReference>
<dbReference type="SUPFAM" id="SSF52172">
    <property type="entry name" value="CheY-like"/>
    <property type="match status" value="1"/>
</dbReference>
<feature type="region of interest" description="Disordered" evidence="3">
    <location>
        <begin position="1"/>
        <end position="35"/>
    </location>
</feature>
<feature type="compositionally biased region" description="Polar residues" evidence="3">
    <location>
        <begin position="1"/>
        <end position="10"/>
    </location>
</feature>
<feature type="domain" description="Response regulatory" evidence="4">
    <location>
        <begin position="45"/>
        <end position="159"/>
    </location>
</feature>
<accession>A0A5D4XN07</accession>
<evidence type="ECO:0000313" key="6">
    <source>
        <dbReference type="Proteomes" id="UP000324973"/>
    </source>
</evidence>
<evidence type="ECO:0000259" key="4">
    <source>
        <dbReference type="PROSITE" id="PS50110"/>
    </source>
</evidence>
<comment type="caution">
    <text evidence="5">The sequence shown here is derived from an EMBL/GenBank/DDBJ whole genome shotgun (WGS) entry which is preliminary data.</text>
</comment>
<reference evidence="5 6" key="1">
    <citation type="submission" date="2019-08" db="EMBL/GenBank/DDBJ databases">
        <title>Luteimonas viscosus sp. nov., isolated from soil of a sunflower field.</title>
        <authorList>
            <person name="Jianli Z."/>
            <person name="Ying Z."/>
        </authorList>
    </citation>
    <scope>NUCLEOTIDE SEQUENCE [LARGE SCALE GENOMIC DNA]</scope>
    <source>
        <strain evidence="5 6">XBU10</strain>
    </source>
</reference>
<dbReference type="Gene3D" id="3.40.50.2300">
    <property type="match status" value="1"/>
</dbReference>
<dbReference type="GO" id="GO:0000160">
    <property type="term" value="P:phosphorelay signal transduction system"/>
    <property type="evidence" value="ECO:0007669"/>
    <property type="project" value="InterPro"/>
</dbReference>
<dbReference type="AlphaFoldDB" id="A0A5D4XN07"/>
<organism evidence="5 6">
    <name type="scientific">Luteimonas viscosa</name>
    <dbReference type="NCBI Taxonomy" id="1132694"/>
    <lineage>
        <taxon>Bacteria</taxon>
        <taxon>Pseudomonadati</taxon>
        <taxon>Pseudomonadota</taxon>
        <taxon>Gammaproteobacteria</taxon>
        <taxon>Lysobacterales</taxon>
        <taxon>Lysobacteraceae</taxon>
        <taxon>Luteimonas</taxon>
    </lineage>
</organism>
<keyword evidence="6" id="KW-1185">Reference proteome</keyword>
<dbReference type="PANTHER" id="PTHR44591">
    <property type="entry name" value="STRESS RESPONSE REGULATOR PROTEIN 1"/>
    <property type="match status" value="1"/>
</dbReference>
<protein>
    <submittedName>
        <fullName evidence="5">Response regulator</fullName>
    </submittedName>
</protein>
<evidence type="ECO:0000256" key="3">
    <source>
        <dbReference type="SAM" id="MobiDB-lite"/>
    </source>
</evidence>
<dbReference type="InterPro" id="IPR011006">
    <property type="entry name" value="CheY-like_superfamily"/>
</dbReference>